<dbReference type="SUPFAM" id="SSF46785">
    <property type="entry name" value="Winged helix' DNA-binding domain"/>
    <property type="match status" value="1"/>
</dbReference>
<keyword evidence="8" id="KW-1185">Reference proteome</keyword>
<dbReference type="EMBL" id="CM001220">
    <property type="protein sequence ID" value="AES86723.2"/>
    <property type="molecule type" value="Genomic_DNA"/>
</dbReference>
<dbReference type="InterPro" id="IPR001611">
    <property type="entry name" value="Leu-rich_rpt"/>
</dbReference>
<dbReference type="Gene3D" id="3.40.50.300">
    <property type="entry name" value="P-loop containing nucleotide triphosphate hydrolases"/>
    <property type="match status" value="1"/>
</dbReference>
<evidence type="ECO:0000256" key="3">
    <source>
        <dbReference type="ARBA" id="ARBA00022821"/>
    </source>
</evidence>
<organism evidence="6 8">
    <name type="scientific">Medicago truncatula</name>
    <name type="common">Barrel medic</name>
    <name type="synonym">Medicago tribuloides</name>
    <dbReference type="NCBI Taxonomy" id="3880"/>
    <lineage>
        <taxon>Eukaryota</taxon>
        <taxon>Viridiplantae</taxon>
        <taxon>Streptophyta</taxon>
        <taxon>Embryophyta</taxon>
        <taxon>Tracheophyta</taxon>
        <taxon>Spermatophyta</taxon>
        <taxon>Magnoliopsida</taxon>
        <taxon>eudicotyledons</taxon>
        <taxon>Gunneridae</taxon>
        <taxon>Pentapetalae</taxon>
        <taxon>rosids</taxon>
        <taxon>fabids</taxon>
        <taxon>Fabales</taxon>
        <taxon>Fabaceae</taxon>
        <taxon>Papilionoideae</taxon>
        <taxon>50 kb inversion clade</taxon>
        <taxon>NPAAA clade</taxon>
        <taxon>Hologalegina</taxon>
        <taxon>IRL clade</taxon>
        <taxon>Trifolieae</taxon>
        <taxon>Medicago</taxon>
    </lineage>
</organism>
<sequence length="1127" mass="129409">MSNNTPPHSKYDVFVSFSGKEIRSGFLSHLVKAFCQKQINAFVDDKLKRGDDISDSLGEAIEGSFISLIIFSENYACSHWCLKELVKIVECKEKYAQIVIPVFFRVDPTDIRHQKRSYENAFAEHEKKYSSYEVQMWKHALKISANLSGITSSSFQRKEKSIETLDSYQKRVQQLYFLPWSPRHSSPINTRAFEAFLNSLLKKESEQVRVIGIWGMGGIGKTTIAEEIFSQNRSDYDGCCFLEKVSERLKAHGGVGCLKESLLSELLKESVKELSGDIKRRISRMKVLIVLDDVKETDQLEMLFGTLDWFQSDSRIILTSRDKQVLRTNEVDHDGLYEVRVLDSSEALELFNLNAFKQSHPEMEYYELSKRVIEYAKGVPLVLKVLAHMLRGKNKEVWESQLDKLKRLPVQKVHDVVKLSYDDLDRLEKKYFLDIACFFNGLNLKVDYMKHLLKDCDSDNYVAGGLESLKDKALITISEDNVISMHDILQEMGREVVRQESREHPEKRSRLWDVDDICDVLKNDKGSDAIRSIRVNFLENRKLKLSPHVFDKMTNLQFLDFWGYFDDYLDLFPQGLESFPTGLRYLHWIDYPLKSFSEKFFAENLVILDLYLGRMEKLWCGVQNLVNLKEVTIICASFLKELPDFSKATNLKVLSVTACDNLESVHPSIFTLEKLVHLDLSSCVSLTTFTSNSNLSSLHYLDLSNCLKLSEFSVTLENIVELDLSGCPINALPSSFGCQSNLETLNLSDTEIESIHSSIKNLTRLRKLYIRFSNKLLVLPELPSSVESLLVDNCESLKTVLFPSTVAEQFKENKKRVEFWNCFNLDELSLINIGLNLQINLMKFTHQHLSTLEHDEYAESYVDYKDNFDSYQAVYVYPGSSVPKWLEYKTTMDGMIVDLSPLHLSPLLGFVFCFILPETKEYCKKVECNITAIDVEGDGEKDGFNIYTDLKHVYKTPSDHVCMIYDQPCSQHLTRIAKNQTSFKIKVTAWTIPWFNEEDEPRRELPWKYLGGKTSVKIGQLQSPRKLSLYDNAFVDSITFSLGFLPNLRGIYLFNDKLSDSIPPSVANCPMLQSFDVSHNLLSGRIPFGLANSTRIFRINLSYNSLSGSIPSSFMMSHSLTILRMHC</sequence>
<dbReference type="PANTHER" id="PTHR11017:SF263">
    <property type="entry name" value="ADP-RIBOSYL CYCLASE_CYCLIC ADP-RIBOSE HYDROLASE"/>
    <property type="match status" value="1"/>
</dbReference>
<dbReference type="Gene3D" id="3.40.50.10140">
    <property type="entry name" value="Toll/interleukin-1 receptor homology (TIR) domain"/>
    <property type="match status" value="1"/>
</dbReference>
<dbReference type="InterPro" id="IPR036390">
    <property type="entry name" value="WH_DNA-bd_sf"/>
</dbReference>
<reference evidence="6 8" key="1">
    <citation type="journal article" date="2011" name="Nature">
        <title>The Medicago genome provides insight into the evolution of rhizobial symbioses.</title>
        <authorList>
            <person name="Young N.D."/>
            <person name="Debelle F."/>
            <person name="Oldroyd G.E."/>
            <person name="Geurts R."/>
            <person name="Cannon S.B."/>
            <person name="Udvardi M.K."/>
            <person name="Benedito V.A."/>
            <person name="Mayer K.F."/>
            <person name="Gouzy J."/>
            <person name="Schoof H."/>
            <person name="Van de Peer Y."/>
            <person name="Proost S."/>
            <person name="Cook D.R."/>
            <person name="Meyers B.C."/>
            <person name="Spannagl M."/>
            <person name="Cheung F."/>
            <person name="De Mita S."/>
            <person name="Krishnakumar V."/>
            <person name="Gundlach H."/>
            <person name="Zhou S."/>
            <person name="Mudge J."/>
            <person name="Bharti A.K."/>
            <person name="Murray J.D."/>
            <person name="Naoumkina M.A."/>
            <person name="Rosen B."/>
            <person name="Silverstein K.A."/>
            <person name="Tang H."/>
            <person name="Rombauts S."/>
            <person name="Zhao P.X."/>
            <person name="Zhou P."/>
            <person name="Barbe V."/>
            <person name="Bardou P."/>
            <person name="Bechner M."/>
            <person name="Bellec A."/>
            <person name="Berger A."/>
            <person name="Berges H."/>
            <person name="Bidwell S."/>
            <person name="Bisseling T."/>
            <person name="Choisne N."/>
            <person name="Couloux A."/>
            <person name="Denny R."/>
            <person name="Deshpande S."/>
            <person name="Dai X."/>
            <person name="Doyle J.J."/>
            <person name="Dudez A.M."/>
            <person name="Farmer A.D."/>
            <person name="Fouteau S."/>
            <person name="Franken C."/>
            <person name="Gibelin C."/>
            <person name="Gish J."/>
            <person name="Goldstein S."/>
            <person name="Gonzalez A.J."/>
            <person name="Green P.J."/>
            <person name="Hallab A."/>
            <person name="Hartog M."/>
            <person name="Hua A."/>
            <person name="Humphray S.J."/>
            <person name="Jeong D.H."/>
            <person name="Jing Y."/>
            <person name="Jocker A."/>
            <person name="Kenton S.M."/>
            <person name="Kim D.J."/>
            <person name="Klee K."/>
            <person name="Lai H."/>
            <person name="Lang C."/>
            <person name="Lin S."/>
            <person name="Macmil S.L."/>
            <person name="Magdelenat G."/>
            <person name="Matthews L."/>
            <person name="McCorrison J."/>
            <person name="Monaghan E.L."/>
            <person name="Mun J.H."/>
            <person name="Najar F.Z."/>
            <person name="Nicholson C."/>
            <person name="Noirot C."/>
            <person name="O'Bleness M."/>
            <person name="Paule C.R."/>
            <person name="Poulain J."/>
            <person name="Prion F."/>
            <person name="Qin B."/>
            <person name="Qu C."/>
            <person name="Retzel E.F."/>
            <person name="Riddle C."/>
            <person name="Sallet E."/>
            <person name="Samain S."/>
            <person name="Samson N."/>
            <person name="Sanders I."/>
            <person name="Saurat O."/>
            <person name="Scarpelli C."/>
            <person name="Schiex T."/>
            <person name="Segurens B."/>
            <person name="Severin A.J."/>
            <person name="Sherrier D.J."/>
            <person name="Shi R."/>
            <person name="Sims S."/>
            <person name="Singer S.R."/>
            <person name="Sinharoy S."/>
            <person name="Sterck L."/>
            <person name="Viollet A."/>
            <person name="Wang B.B."/>
            <person name="Wang K."/>
            <person name="Wang M."/>
            <person name="Wang X."/>
            <person name="Warfsmann J."/>
            <person name="Weissenbach J."/>
            <person name="White D.D."/>
            <person name="White J.D."/>
            <person name="Wiley G.B."/>
            <person name="Wincker P."/>
            <person name="Xing Y."/>
            <person name="Yang L."/>
            <person name="Yao Z."/>
            <person name="Ying F."/>
            <person name="Zhai J."/>
            <person name="Zhou L."/>
            <person name="Zuber A."/>
            <person name="Denarie J."/>
            <person name="Dixon R.A."/>
            <person name="May G.D."/>
            <person name="Schwartz D.C."/>
            <person name="Rogers J."/>
            <person name="Quetier F."/>
            <person name="Town C.D."/>
            <person name="Roe B.A."/>
        </authorList>
    </citation>
    <scope>NUCLEOTIDE SEQUENCE [LARGE SCALE GENOMIC DNA]</scope>
    <source>
        <strain evidence="6">A17</strain>
        <strain evidence="7 8">cv. Jemalong A17</strain>
    </source>
</reference>
<dbReference type="Gene3D" id="3.80.10.10">
    <property type="entry name" value="Ribonuclease Inhibitor"/>
    <property type="match status" value="3"/>
</dbReference>
<evidence type="ECO:0000256" key="4">
    <source>
        <dbReference type="ARBA" id="ARBA00023027"/>
    </source>
</evidence>
<keyword evidence="1" id="KW-0433">Leucine-rich repeat</keyword>
<accession>A0A0C3WRV5</accession>
<reference evidence="7" key="3">
    <citation type="submission" date="2015-04" db="UniProtKB">
        <authorList>
            <consortium name="EnsemblPlants"/>
        </authorList>
    </citation>
    <scope>IDENTIFICATION</scope>
    <source>
        <strain evidence="7">cv. Jemalong A17</strain>
    </source>
</reference>
<evidence type="ECO:0000259" key="5">
    <source>
        <dbReference type="PROSITE" id="PS50104"/>
    </source>
</evidence>
<dbReference type="InterPro" id="IPR042197">
    <property type="entry name" value="Apaf_helical"/>
</dbReference>
<keyword evidence="2" id="KW-0677">Repeat</keyword>
<evidence type="ECO:0000313" key="6">
    <source>
        <dbReference type="EMBL" id="AES86723.2"/>
    </source>
</evidence>
<dbReference type="InterPro" id="IPR044974">
    <property type="entry name" value="Disease_R_plants"/>
</dbReference>
<dbReference type="InterPro" id="IPR058192">
    <property type="entry name" value="WHD_ROQ1-like"/>
</dbReference>
<gene>
    <name evidence="6" type="ordered locus">MTR_4g014120</name>
</gene>
<reference evidence="6 8" key="2">
    <citation type="journal article" date="2014" name="BMC Genomics">
        <title>An improved genome release (version Mt4.0) for the model legume Medicago truncatula.</title>
        <authorList>
            <person name="Tang H."/>
            <person name="Krishnakumar V."/>
            <person name="Bidwell S."/>
            <person name="Rosen B."/>
            <person name="Chan A."/>
            <person name="Zhou S."/>
            <person name="Gentzbittel L."/>
            <person name="Childs K.L."/>
            <person name="Yandell M."/>
            <person name="Gundlach H."/>
            <person name="Mayer K.F."/>
            <person name="Schwartz D.C."/>
            <person name="Town C.D."/>
        </authorList>
    </citation>
    <scope>GENOME REANNOTATION</scope>
    <source>
        <strain evidence="7 8">cv. Jemalong A17</strain>
    </source>
</reference>
<dbReference type="Proteomes" id="UP000002051">
    <property type="component" value="Chromosome 4"/>
</dbReference>
<dbReference type="InterPro" id="IPR002182">
    <property type="entry name" value="NB-ARC"/>
</dbReference>
<dbReference type="Pfam" id="PF00931">
    <property type="entry name" value="NB-ARC"/>
    <property type="match status" value="1"/>
</dbReference>
<dbReference type="Gene3D" id="1.10.8.430">
    <property type="entry name" value="Helical domain of apoptotic protease-activating factors"/>
    <property type="match status" value="1"/>
</dbReference>
<dbReference type="PROSITE" id="PS50104">
    <property type="entry name" value="TIR"/>
    <property type="match status" value="1"/>
</dbReference>
<evidence type="ECO:0000256" key="1">
    <source>
        <dbReference type="ARBA" id="ARBA00022614"/>
    </source>
</evidence>
<dbReference type="PaxDb" id="3880-AES86723"/>
<dbReference type="Pfam" id="PF23282">
    <property type="entry name" value="WHD_ROQ1"/>
    <property type="match status" value="1"/>
</dbReference>
<dbReference type="SUPFAM" id="SSF52058">
    <property type="entry name" value="L domain-like"/>
    <property type="match status" value="2"/>
</dbReference>
<dbReference type="GO" id="GO:0043531">
    <property type="term" value="F:ADP binding"/>
    <property type="evidence" value="ECO:0007669"/>
    <property type="project" value="InterPro"/>
</dbReference>
<feature type="domain" description="TIR" evidence="5">
    <location>
        <begin position="9"/>
        <end position="176"/>
    </location>
</feature>
<dbReference type="SUPFAM" id="SSF52540">
    <property type="entry name" value="P-loop containing nucleoside triphosphate hydrolases"/>
    <property type="match status" value="1"/>
</dbReference>
<protein>
    <submittedName>
        <fullName evidence="6">Disease resistance protein (TIR-NBS-LRR class)</fullName>
    </submittedName>
</protein>
<dbReference type="GO" id="GO:0007165">
    <property type="term" value="P:signal transduction"/>
    <property type="evidence" value="ECO:0007669"/>
    <property type="project" value="InterPro"/>
</dbReference>
<dbReference type="InterPro" id="IPR035897">
    <property type="entry name" value="Toll_tir_struct_dom_sf"/>
</dbReference>
<dbReference type="SMART" id="SM00255">
    <property type="entry name" value="TIR"/>
    <property type="match status" value="1"/>
</dbReference>
<dbReference type="SUPFAM" id="SSF52200">
    <property type="entry name" value="Toll/Interleukin receptor TIR domain"/>
    <property type="match status" value="1"/>
</dbReference>
<dbReference type="PROSITE" id="PS51450">
    <property type="entry name" value="LRR"/>
    <property type="match status" value="1"/>
</dbReference>
<dbReference type="InterPro" id="IPR027417">
    <property type="entry name" value="P-loop_NTPase"/>
</dbReference>
<proteinExistence type="predicted"/>
<dbReference type="PANTHER" id="PTHR11017">
    <property type="entry name" value="LEUCINE-RICH REPEAT-CONTAINING PROTEIN"/>
    <property type="match status" value="1"/>
</dbReference>
<evidence type="ECO:0000313" key="7">
    <source>
        <dbReference type="EnsemblPlants" id="AES86723"/>
    </source>
</evidence>
<dbReference type="Pfam" id="PF00560">
    <property type="entry name" value="LRR_1"/>
    <property type="match status" value="1"/>
</dbReference>
<dbReference type="InterPro" id="IPR000157">
    <property type="entry name" value="TIR_dom"/>
</dbReference>
<evidence type="ECO:0000256" key="2">
    <source>
        <dbReference type="ARBA" id="ARBA00022737"/>
    </source>
</evidence>
<keyword evidence="3" id="KW-0611">Plant defense</keyword>
<dbReference type="EnsemblPlants" id="AES86723">
    <property type="protein sequence ID" value="AES86723"/>
    <property type="gene ID" value="MTR_4g014120"/>
</dbReference>
<dbReference type="HOGENOM" id="CLU_001561_0_0_1"/>
<accession>G7JKL7</accession>
<dbReference type="PRINTS" id="PR00364">
    <property type="entry name" value="DISEASERSIST"/>
</dbReference>
<name>G7JKL7_MEDTR</name>
<evidence type="ECO:0000313" key="8">
    <source>
        <dbReference type="Proteomes" id="UP000002051"/>
    </source>
</evidence>
<dbReference type="InterPro" id="IPR032675">
    <property type="entry name" value="LRR_dom_sf"/>
</dbReference>
<dbReference type="eggNOG" id="ENOG502QQJE">
    <property type="taxonomic scope" value="Eukaryota"/>
</dbReference>
<dbReference type="AlphaFoldDB" id="G7JKL7"/>
<dbReference type="FunFam" id="3.40.50.10140:FF:000007">
    <property type="entry name" value="Disease resistance protein (TIR-NBS-LRR class)"/>
    <property type="match status" value="1"/>
</dbReference>
<dbReference type="Pfam" id="PF01582">
    <property type="entry name" value="TIR"/>
    <property type="match status" value="1"/>
</dbReference>
<dbReference type="GO" id="GO:0006952">
    <property type="term" value="P:defense response"/>
    <property type="evidence" value="ECO:0007669"/>
    <property type="project" value="UniProtKB-KW"/>
</dbReference>
<keyword evidence="4" id="KW-0520">NAD</keyword>